<dbReference type="InterPro" id="IPR050505">
    <property type="entry name" value="WDR55/POC1"/>
</dbReference>
<dbReference type="OrthoDB" id="674604at2759"/>
<evidence type="ECO:0000313" key="5">
    <source>
        <dbReference type="Proteomes" id="UP000663879"/>
    </source>
</evidence>
<dbReference type="Pfam" id="PF00400">
    <property type="entry name" value="WD40"/>
    <property type="match status" value="1"/>
</dbReference>
<accession>A0A814MKU0</accession>
<gene>
    <name evidence="4" type="ORF">OXX778_LOCUS20173</name>
</gene>
<dbReference type="InterPro" id="IPR036322">
    <property type="entry name" value="WD40_repeat_dom_sf"/>
</dbReference>
<keyword evidence="2" id="KW-0677">Repeat</keyword>
<dbReference type="PROSITE" id="PS50294">
    <property type="entry name" value="WD_REPEATS_REGION"/>
    <property type="match status" value="1"/>
</dbReference>
<evidence type="ECO:0000256" key="1">
    <source>
        <dbReference type="ARBA" id="ARBA00022574"/>
    </source>
</evidence>
<dbReference type="Proteomes" id="UP000663879">
    <property type="component" value="Unassembled WGS sequence"/>
</dbReference>
<keyword evidence="1 3" id="KW-0853">WD repeat</keyword>
<keyword evidence="5" id="KW-1185">Reference proteome</keyword>
<organism evidence="4 5">
    <name type="scientific">Brachionus calyciflorus</name>
    <dbReference type="NCBI Taxonomy" id="104777"/>
    <lineage>
        <taxon>Eukaryota</taxon>
        <taxon>Metazoa</taxon>
        <taxon>Spiralia</taxon>
        <taxon>Gnathifera</taxon>
        <taxon>Rotifera</taxon>
        <taxon>Eurotatoria</taxon>
        <taxon>Monogononta</taxon>
        <taxon>Pseudotrocha</taxon>
        <taxon>Ploima</taxon>
        <taxon>Brachionidae</taxon>
        <taxon>Brachionus</taxon>
    </lineage>
</organism>
<evidence type="ECO:0000256" key="2">
    <source>
        <dbReference type="ARBA" id="ARBA00022737"/>
    </source>
</evidence>
<dbReference type="InterPro" id="IPR019775">
    <property type="entry name" value="WD40_repeat_CS"/>
</dbReference>
<reference evidence="4" key="1">
    <citation type="submission" date="2021-02" db="EMBL/GenBank/DDBJ databases">
        <authorList>
            <person name="Nowell W R."/>
        </authorList>
    </citation>
    <scope>NUCLEOTIDE SEQUENCE</scope>
    <source>
        <strain evidence="4">Ploen Becks lab</strain>
    </source>
</reference>
<protein>
    <submittedName>
        <fullName evidence="4">Uncharacterized protein</fullName>
    </submittedName>
</protein>
<proteinExistence type="predicted"/>
<evidence type="ECO:0000256" key="3">
    <source>
        <dbReference type="PROSITE-ProRule" id="PRU00221"/>
    </source>
</evidence>
<comment type="caution">
    <text evidence="4">The sequence shown here is derived from an EMBL/GenBank/DDBJ whole genome shotgun (WGS) entry which is preliminary data.</text>
</comment>
<dbReference type="InterPro" id="IPR015943">
    <property type="entry name" value="WD40/YVTN_repeat-like_dom_sf"/>
</dbReference>
<dbReference type="EMBL" id="CAJNOC010006553">
    <property type="protein sequence ID" value="CAF1080567.1"/>
    <property type="molecule type" value="Genomic_DNA"/>
</dbReference>
<dbReference type="InterPro" id="IPR001680">
    <property type="entry name" value="WD40_rpt"/>
</dbReference>
<dbReference type="Gene3D" id="2.130.10.10">
    <property type="entry name" value="YVTN repeat-like/Quinoprotein amine dehydrogenase"/>
    <property type="match status" value="2"/>
</dbReference>
<dbReference type="SUPFAM" id="SSF50978">
    <property type="entry name" value="WD40 repeat-like"/>
    <property type="match status" value="1"/>
</dbReference>
<dbReference type="AlphaFoldDB" id="A0A814MKU0"/>
<dbReference type="PANTHER" id="PTHR44019:SF8">
    <property type="entry name" value="POC1 CENTRIOLAR PROTEIN HOMOLOG"/>
    <property type="match status" value="1"/>
</dbReference>
<dbReference type="SMART" id="SM00320">
    <property type="entry name" value="WD40"/>
    <property type="match status" value="4"/>
</dbReference>
<dbReference type="PANTHER" id="PTHR44019">
    <property type="entry name" value="WD REPEAT-CONTAINING PROTEIN 55"/>
    <property type="match status" value="1"/>
</dbReference>
<evidence type="ECO:0000313" key="4">
    <source>
        <dbReference type="EMBL" id="CAF1080567.1"/>
    </source>
</evidence>
<dbReference type="PROSITE" id="PS50082">
    <property type="entry name" value="WD_REPEATS_2"/>
    <property type="match status" value="1"/>
</dbReference>
<name>A0A814MKU0_9BILA</name>
<feature type="repeat" description="WD" evidence="3">
    <location>
        <begin position="90"/>
        <end position="123"/>
    </location>
</feature>
<sequence>MFLLDIERRGITVCLELSSKNIVTSYSNNSFFSQISIWNTTSFSLIKSSVYNFAISYLFEFSNSYLITGLNNGKIVIWNLLNLTVFKEFSEKHINRVTSIIVLKYGRFTSSSSLDKTIRIWDIVQHISCIVYSNYINTLLDLEDGLFASGFDDKTIKVWFKSNFSLVRTINQISEVRSLIKLNETDLIVALKNMEVKTLDLLTWSEKKAIKFNSQVTSVIVFFESKYLGVGLYDGSLEIFETLNFNHFLTIKNDTRPINSIQYLSNLNSISICSEGSFYECNLLSLSSYF</sequence>
<dbReference type="PROSITE" id="PS00678">
    <property type="entry name" value="WD_REPEATS_1"/>
    <property type="match status" value="1"/>
</dbReference>